<dbReference type="Gene3D" id="3.30.70.2390">
    <property type="match status" value="1"/>
</dbReference>
<evidence type="ECO:0000259" key="1">
    <source>
        <dbReference type="Pfam" id="PF13399"/>
    </source>
</evidence>
<accession>A0A5Q6S3U7</accession>
<feature type="domain" description="LytR/CpsA/Psr regulator C-terminal" evidence="1">
    <location>
        <begin position="60"/>
        <end position="148"/>
    </location>
</feature>
<dbReference type="AlphaFoldDB" id="A0A5Q6S3U7"/>
<dbReference type="InterPro" id="IPR027381">
    <property type="entry name" value="LytR/CpsA/Psr_C"/>
</dbReference>
<dbReference type="Proteomes" id="UP000307768">
    <property type="component" value="Unassembled WGS sequence"/>
</dbReference>
<comment type="caution">
    <text evidence="2">The sequence shown here is derived from an EMBL/GenBank/DDBJ whole genome shotgun (WGS) entry which is preliminary data.</text>
</comment>
<reference evidence="2 3" key="1">
    <citation type="submission" date="2019-09" db="EMBL/GenBank/DDBJ databases">
        <title>Mumia zhuanghuii sp. nov. isolated from the intestinal contents of plateau pika (Ochotona curzoniae) in the Qinghai-Tibet plateau of China.</title>
        <authorList>
            <person name="Tian Z."/>
        </authorList>
    </citation>
    <scope>NUCLEOTIDE SEQUENCE [LARGE SCALE GENOMIC DNA]</scope>
    <source>
        <strain evidence="3">350</strain>
    </source>
</reference>
<proteinExistence type="predicted"/>
<evidence type="ECO:0000313" key="2">
    <source>
        <dbReference type="EMBL" id="KAA1425063.1"/>
    </source>
</evidence>
<dbReference type="RefSeq" id="WP_149768237.1">
    <property type="nucleotide sequence ID" value="NZ_VDFQ02000001.1"/>
</dbReference>
<gene>
    <name evidence="2" type="ORF">FE697_004030</name>
</gene>
<dbReference type="EMBL" id="VDFQ02000001">
    <property type="protein sequence ID" value="KAA1425063.1"/>
    <property type="molecule type" value="Genomic_DNA"/>
</dbReference>
<evidence type="ECO:0000313" key="3">
    <source>
        <dbReference type="Proteomes" id="UP000307768"/>
    </source>
</evidence>
<organism evidence="2 3">
    <name type="scientific">Mumia zhuanghuii</name>
    <dbReference type="NCBI Taxonomy" id="2585211"/>
    <lineage>
        <taxon>Bacteria</taxon>
        <taxon>Bacillati</taxon>
        <taxon>Actinomycetota</taxon>
        <taxon>Actinomycetes</taxon>
        <taxon>Propionibacteriales</taxon>
        <taxon>Nocardioidaceae</taxon>
        <taxon>Mumia</taxon>
    </lineage>
</organism>
<sequence>MSRGLRTFLTLSVLTVILIGGTYSGVRLLFAEAPGLPDADDVSSCRNRTLEPGEQLTTSQVSVNVLNAGGRSGLANRTMINLEGIGFIRGTVGNAPADTRVANVRVVARDPKRADARLVGAQFKGKVQYTKGTPEDEASVAVYIGTDFKGLKKTPTPAVKAKARFTMCAPVAPTL</sequence>
<dbReference type="Pfam" id="PF13399">
    <property type="entry name" value="LytR_C"/>
    <property type="match status" value="1"/>
</dbReference>
<protein>
    <submittedName>
        <fullName evidence="2">LytR family transcriptional regulator</fullName>
    </submittedName>
</protein>
<name>A0A5Q6S3U7_9ACTN</name>
<dbReference type="OrthoDB" id="3745651at2"/>